<dbReference type="EMBL" id="PIPR01000001">
    <property type="protein sequence ID" value="RUO41097.1"/>
    <property type="molecule type" value="Genomic_DNA"/>
</dbReference>
<dbReference type="InterPro" id="IPR052165">
    <property type="entry name" value="Membrane_assoc_protease"/>
</dbReference>
<dbReference type="PANTHER" id="PTHR33507">
    <property type="entry name" value="INNER MEMBRANE PROTEIN YBBJ"/>
    <property type="match status" value="1"/>
</dbReference>
<dbReference type="Pfam" id="PF01957">
    <property type="entry name" value="NfeD"/>
    <property type="match status" value="1"/>
</dbReference>
<comment type="subcellular location">
    <subcellularLocation>
        <location evidence="1">Membrane</location>
        <topology evidence="1">Multi-pass membrane protein</topology>
    </subcellularLocation>
</comment>
<evidence type="ECO:0000313" key="7">
    <source>
        <dbReference type="EMBL" id="RUO41097.1"/>
    </source>
</evidence>
<reference evidence="8" key="1">
    <citation type="journal article" date="2018" name="Front. Microbiol.">
        <title>Genome-Based Analysis Reveals the Taxonomy and Diversity of the Family Idiomarinaceae.</title>
        <authorList>
            <person name="Liu Y."/>
            <person name="Lai Q."/>
            <person name="Shao Z."/>
        </authorList>
    </citation>
    <scope>NUCLEOTIDE SEQUENCE [LARGE SCALE GENOMIC DNA]</scope>
    <source>
        <strain evidence="8">KYW314</strain>
    </source>
</reference>
<keyword evidence="4 5" id="KW-0472">Membrane</keyword>
<dbReference type="SUPFAM" id="SSF141322">
    <property type="entry name" value="NfeD domain-like"/>
    <property type="match status" value="1"/>
</dbReference>
<keyword evidence="3 5" id="KW-1133">Transmembrane helix</keyword>
<keyword evidence="8" id="KW-1185">Reference proteome</keyword>
<dbReference type="AlphaFoldDB" id="A0A7Z6ZTH6"/>
<protein>
    <submittedName>
        <fullName evidence="7">Peptidase</fullName>
    </submittedName>
</protein>
<feature type="transmembrane region" description="Helical" evidence="5">
    <location>
        <begin position="48"/>
        <end position="66"/>
    </location>
</feature>
<evidence type="ECO:0000259" key="6">
    <source>
        <dbReference type="Pfam" id="PF01957"/>
    </source>
</evidence>
<dbReference type="Proteomes" id="UP000287766">
    <property type="component" value="Unassembled WGS sequence"/>
</dbReference>
<proteinExistence type="predicted"/>
<dbReference type="InterPro" id="IPR002810">
    <property type="entry name" value="NfeD-like_C"/>
</dbReference>
<dbReference type="GO" id="GO:0005886">
    <property type="term" value="C:plasma membrane"/>
    <property type="evidence" value="ECO:0007669"/>
    <property type="project" value="TreeGrafter"/>
</dbReference>
<evidence type="ECO:0000313" key="8">
    <source>
        <dbReference type="Proteomes" id="UP000287766"/>
    </source>
</evidence>
<evidence type="ECO:0000256" key="3">
    <source>
        <dbReference type="ARBA" id="ARBA00022989"/>
    </source>
</evidence>
<dbReference type="InterPro" id="IPR012340">
    <property type="entry name" value="NA-bd_OB-fold"/>
</dbReference>
<sequence>MSVALIWIIIGVLLILSELLLTSVIAVFLGIGAIVTGLLLNWGVIESSASQFAVFGIVSLILLLLARGRIKKWFMGYTADDDEGKPNFQKDIGSRVTVVNDFVNGTGRVTLNGVRWSAYSEDELKAGETAWVVSNEGIQLTVSRVQPPAAE</sequence>
<organism evidence="7 8">
    <name type="scientific">Pseudidiomarina aestuarii</name>
    <dbReference type="NCBI Taxonomy" id="624146"/>
    <lineage>
        <taxon>Bacteria</taxon>
        <taxon>Pseudomonadati</taxon>
        <taxon>Pseudomonadota</taxon>
        <taxon>Gammaproteobacteria</taxon>
        <taxon>Alteromonadales</taxon>
        <taxon>Idiomarinaceae</taxon>
        <taxon>Pseudidiomarina</taxon>
    </lineage>
</organism>
<comment type="caution">
    <text evidence="7">The sequence shown here is derived from an EMBL/GenBank/DDBJ whole genome shotgun (WGS) entry which is preliminary data.</text>
</comment>
<gene>
    <name evidence="7" type="ORF">CWE22_02605</name>
</gene>
<evidence type="ECO:0000256" key="4">
    <source>
        <dbReference type="ARBA" id="ARBA00023136"/>
    </source>
</evidence>
<feature type="domain" description="NfeD-like C-terminal" evidence="6">
    <location>
        <begin position="90"/>
        <end position="143"/>
    </location>
</feature>
<keyword evidence="2 5" id="KW-0812">Transmembrane</keyword>
<evidence type="ECO:0000256" key="1">
    <source>
        <dbReference type="ARBA" id="ARBA00004141"/>
    </source>
</evidence>
<feature type="transmembrane region" description="Helical" evidence="5">
    <location>
        <begin position="7"/>
        <end position="36"/>
    </location>
</feature>
<dbReference type="Gene3D" id="2.40.50.140">
    <property type="entry name" value="Nucleic acid-binding proteins"/>
    <property type="match status" value="1"/>
</dbReference>
<evidence type="ECO:0000256" key="5">
    <source>
        <dbReference type="SAM" id="Phobius"/>
    </source>
</evidence>
<dbReference type="RefSeq" id="WP_169929829.1">
    <property type="nucleotide sequence ID" value="NZ_PIPR01000001.1"/>
</dbReference>
<accession>A0A7Z6ZTH6</accession>
<evidence type="ECO:0000256" key="2">
    <source>
        <dbReference type="ARBA" id="ARBA00022692"/>
    </source>
</evidence>
<dbReference type="PANTHER" id="PTHR33507:SF3">
    <property type="entry name" value="INNER MEMBRANE PROTEIN YBBJ"/>
    <property type="match status" value="1"/>
</dbReference>
<name>A0A7Z6ZTH6_9GAMM</name>